<dbReference type="InterPro" id="IPR047706">
    <property type="entry name" value="BCAM0308-like"/>
</dbReference>
<gene>
    <name evidence="2" type="ORF">GO485_05525</name>
    <name evidence="3" type="ORF">IP92_01092</name>
</gene>
<reference evidence="2 5" key="3">
    <citation type="submission" date="2019-12" db="EMBL/GenBank/DDBJ databases">
        <title>Draft Genome Sequences of Six Type Strains of the Genus Massilia.</title>
        <authorList>
            <person name="Miess H."/>
            <person name="Frediansyah A."/>
            <person name="Goeker M."/>
            <person name="Gross H."/>
        </authorList>
    </citation>
    <scope>NUCLEOTIDE SEQUENCE [LARGE SCALE GENOMIC DNA]</scope>
    <source>
        <strain evidence="2 5">DSM 26639</strain>
    </source>
</reference>
<organism evidence="3 4">
    <name type="scientific">Pseudoduganella flava</name>
    <dbReference type="NCBI Taxonomy" id="871742"/>
    <lineage>
        <taxon>Bacteria</taxon>
        <taxon>Pseudomonadati</taxon>
        <taxon>Pseudomonadota</taxon>
        <taxon>Betaproteobacteria</taxon>
        <taxon>Burkholderiales</taxon>
        <taxon>Oxalobacteraceae</taxon>
        <taxon>Telluria group</taxon>
        <taxon>Pseudoduganella</taxon>
    </lineage>
</organism>
<protein>
    <submittedName>
        <fullName evidence="2">ATPase</fullName>
    </submittedName>
</protein>
<proteinExistence type="predicted"/>
<dbReference type="RefSeq" id="WP_145873526.1">
    <property type="nucleotide sequence ID" value="NZ_CP046904.1"/>
</dbReference>
<reference evidence="3 4" key="1">
    <citation type="journal article" date="2015" name="Stand. Genomic Sci.">
        <title>Genomic Encyclopedia of Bacterial and Archaeal Type Strains, Phase III: the genomes of soil and plant-associated and newly described type strains.</title>
        <authorList>
            <person name="Whitman W.B."/>
            <person name="Woyke T."/>
            <person name="Klenk H.P."/>
            <person name="Zhou Y."/>
            <person name="Lilburn T.G."/>
            <person name="Beck B.J."/>
            <person name="De Vos P."/>
            <person name="Vandamme P."/>
            <person name="Eisen J.A."/>
            <person name="Garrity G."/>
            <person name="Hugenholtz P."/>
            <person name="Kyrpides N.C."/>
        </authorList>
    </citation>
    <scope>NUCLEOTIDE SEQUENCE [LARGE SCALE GENOMIC DNA]</scope>
    <source>
        <strain evidence="3 4">CGMCC 1.10685</strain>
    </source>
</reference>
<evidence type="ECO:0000313" key="4">
    <source>
        <dbReference type="Proteomes" id="UP000315112"/>
    </source>
</evidence>
<evidence type="ECO:0000313" key="5">
    <source>
        <dbReference type="Proteomes" id="UP000437862"/>
    </source>
</evidence>
<reference evidence="3" key="2">
    <citation type="submission" date="2019-07" db="EMBL/GenBank/DDBJ databases">
        <authorList>
            <person name="Whitman W."/>
            <person name="Huntemann M."/>
            <person name="Clum A."/>
            <person name="Pillay M."/>
            <person name="Palaniappan K."/>
            <person name="Varghese N."/>
            <person name="Mikhailova N."/>
            <person name="Stamatis D."/>
            <person name="Reddy T."/>
            <person name="Daum C."/>
            <person name="Shapiro N."/>
            <person name="Ivanova N."/>
            <person name="Kyrpides N."/>
            <person name="Woyke T."/>
        </authorList>
    </citation>
    <scope>NUCLEOTIDE SEQUENCE</scope>
    <source>
        <strain evidence="3">CGMCC 1.10685</strain>
    </source>
</reference>
<accession>A0A562PZL7</accession>
<dbReference type="NCBIfam" id="NF040826">
    <property type="entry name" value="lxa_BCAM0308"/>
    <property type="match status" value="1"/>
</dbReference>
<evidence type="ECO:0000256" key="1">
    <source>
        <dbReference type="SAM" id="MobiDB-lite"/>
    </source>
</evidence>
<dbReference type="EMBL" id="VLKW01000002">
    <property type="protein sequence ID" value="TWI49869.1"/>
    <property type="molecule type" value="Genomic_DNA"/>
</dbReference>
<feature type="compositionally biased region" description="Low complexity" evidence="1">
    <location>
        <begin position="10"/>
        <end position="24"/>
    </location>
</feature>
<keyword evidence="5" id="KW-1185">Reference proteome</keyword>
<dbReference type="Proteomes" id="UP000315112">
    <property type="component" value="Unassembled WGS sequence"/>
</dbReference>
<name>A0A562PZL7_9BURK</name>
<evidence type="ECO:0000313" key="2">
    <source>
        <dbReference type="EMBL" id="QGZ38568.1"/>
    </source>
</evidence>
<dbReference type="EMBL" id="CP046904">
    <property type="protein sequence ID" value="QGZ38568.1"/>
    <property type="molecule type" value="Genomic_DNA"/>
</dbReference>
<evidence type="ECO:0000313" key="3">
    <source>
        <dbReference type="EMBL" id="TWI49869.1"/>
    </source>
</evidence>
<sequence length="170" mass="18760">MTTPQRPGRPATASPPAEASLAAPDGVADPYQERGALSDPAVCGHCGAVYAGGTWHWGPAPPHASRVRCVACHRTDDNVPAGYVTLEGPYASTHRDELEEEIARYAHLARTAHPMRRVMAMEEVGGRLLVTTTDVELAHDIAQELRRRHGGELDGHFNREEFLIRMRWRH</sequence>
<dbReference type="OrthoDB" id="9785278at2"/>
<feature type="region of interest" description="Disordered" evidence="1">
    <location>
        <begin position="1"/>
        <end position="33"/>
    </location>
</feature>
<dbReference type="Proteomes" id="UP000437862">
    <property type="component" value="Chromosome"/>
</dbReference>
<dbReference type="AlphaFoldDB" id="A0A562PZL7"/>